<reference evidence="2" key="1">
    <citation type="journal article" date="2023" name="Mol. Phylogenet. Evol.">
        <title>Genome-scale phylogeny and comparative genomics of the fungal order Sordariales.</title>
        <authorList>
            <person name="Hensen N."/>
            <person name="Bonometti L."/>
            <person name="Westerberg I."/>
            <person name="Brannstrom I.O."/>
            <person name="Guillou S."/>
            <person name="Cros-Aarteil S."/>
            <person name="Calhoun S."/>
            <person name="Haridas S."/>
            <person name="Kuo A."/>
            <person name="Mondo S."/>
            <person name="Pangilinan J."/>
            <person name="Riley R."/>
            <person name="LaButti K."/>
            <person name="Andreopoulos B."/>
            <person name="Lipzen A."/>
            <person name="Chen C."/>
            <person name="Yan M."/>
            <person name="Daum C."/>
            <person name="Ng V."/>
            <person name="Clum A."/>
            <person name="Steindorff A."/>
            <person name="Ohm R.A."/>
            <person name="Martin F."/>
            <person name="Silar P."/>
            <person name="Natvig D.O."/>
            <person name="Lalanne C."/>
            <person name="Gautier V."/>
            <person name="Ament-Velasquez S.L."/>
            <person name="Kruys A."/>
            <person name="Hutchinson M.I."/>
            <person name="Powell A.J."/>
            <person name="Barry K."/>
            <person name="Miller A.N."/>
            <person name="Grigoriev I.V."/>
            <person name="Debuchy R."/>
            <person name="Gladieux P."/>
            <person name="Hiltunen Thoren M."/>
            <person name="Johannesson H."/>
        </authorList>
    </citation>
    <scope>NUCLEOTIDE SEQUENCE</scope>
    <source>
        <strain evidence="2">PSN293</strain>
    </source>
</reference>
<keyword evidence="3" id="KW-1185">Reference proteome</keyword>
<dbReference type="AlphaFoldDB" id="A0AAN6Y333"/>
<evidence type="ECO:0000313" key="3">
    <source>
        <dbReference type="Proteomes" id="UP001301769"/>
    </source>
</evidence>
<name>A0AAN6Y333_9PEZI</name>
<protein>
    <submittedName>
        <fullName evidence="2">Uncharacterized protein</fullName>
    </submittedName>
</protein>
<organism evidence="2 3">
    <name type="scientific">Rhypophila decipiens</name>
    <dbReference type="NCBI Taxonomy" id="261697"/>
    <lineage>
        <taxon>Eukaryota</taxon>
        <taxon>Fungi</taxon>
        <taxon>Dikarya</taxon>
        <taxon>Ascomycota</taxon>
        <taxon>Pezizomycotina</taxon>
        <taxon>Sordariomycetes</taxon>
        <taxon>Sordariomycetidae</taxon>
        <taxon>Sordariales</taxon>
        <taxon>Naviculisporaceae</taxon>
        <taxon>Rhypophila</taxon>
    </lineage>
</organism>
<reference evidence="2" key="2">
    <citation type="submission" date="2023-05" db="EMBL/GenBank/DDBJ databases">
        <authorList>
            <consortium name="Lawrence Berkeley National Laboratory"/>
            <person name="Steindorff A."/>
            <person name="Hensen N."/>
            <person name="Bonometti L."/>
            <person name="Westerberg I."/>
            <person name="Brannstrom I.O."/>
            <person name="Guillou S."/>
            <person name="Cros-Aarteil S."/>
            <person name="Calhoun S."/>
            <person name="Haridas S."/>
            <person name="Kuo A."/>
            <person name="Mondo S."/>
            <person name="Pangilinan J."/>
            <person name="Riley R."/>
            <person name="Labutti K."/>
            <person name="Andreopoulos B."/>
            <person name="Lipzen A."/>
            <person name="Chen C."/>
            <person name="Yanf M."/>
            <person name="Daum C."/>
            <person name="Ng V."/>
            <person name="Clum A."/>
            <person name="Ohm R."/>
            <person name="Martin F."/>
            <person name="Silar P."/>
            <person name="Natvig D."/>
            <person name="Lalanne C."/>
            <person name="Gautier V."/>
            <person name="Ament-Velasquez S.L."/>
            <person name="Kruys A."/>
            <person name="Hutchinson M.I."/>
            <person name="Powell A.J."/>
            <person name="Barry K."/>
            <person name="Miller A.N."/>
            <person name="Grigoriev I.V."/>
            <person name="Debuchy R."/>
            <person name="Gladieux P."/>
            <person name="Thoren M.H."/>
            <person name="Johannesson H."/>
        </authorList>
    </citation>
    <scope>NUCLEOTIDE SEQUENCE</scope>
    <source>
        <strain evidence="2">PSN293</strain>
    </source>
</reference>
<keyword evidence="1" id="KW-1133">Transmembrane helix</keyword>
<comment type="caution">
    <text evidence="2">The sequence shown here is derived from an EMBL/GenBank/DDBJ whole genome shotgun (WGS) entry which is preliminary data.</text>
</comment>
<feature type="transmembrane region" description="Helical" evidence="1">
    <location>
        <begin position="6"/>
        <end position="27"/>
    </location>
</feature>
<gene>
    <name evidence="2" type="ORF">QBC37DRAFT_19396</name>
</gene>
<dbReference type="EMBL" id="MU858155">
    <property type="protein sequence ID" value="KAK4211185.1"/>
    <property type="molecule type" value="Genomic_DNA"/>
</dbReference>
<feature type="transmembrane region" description="Helical" evidence="1">
    <location>
        <begin position="48"/>
        <end position="73"/>
    </location>
</feature>
<evidence type="ECO:0000313" key="2">
    <source>
        <dbReference type="EMBL" id="KAK4211185.1"/>
    </source>
</evidence>
<sequence>MMGSLVCGIFLSLVQHDISFLLVYFLTCQQLHVRRRSNRCSQSSYCMLGCFCDGVLNAALLVSIIATACYIFFIAS</sequence>
<keyword evidence="1" id="KW-0812">Transmembrane</keyword>
<keyword evidence="1" id="KW-0472">Membrane</keyword>
<accession>A0AAN6Y333</accession>
<evidence type="ECO:0000256" key="1">
    <source>
        <dbReference type="SAM" id="Phobius"/>
    </source>
</evidence>
<dbReference type="Proteomes" id="UP001301769">
    <property type="component" value="Unassembled WGS sequence"/>
</dbReference>
<proteinExistence type="predicted"/>